<sequence>MTPSLNDQAYKVISEFLGALNSMDKHLLESTFGVTEPILDEICESLDDYFGRKPSISLAPIEVAFSGKKGSRPYIDLFEMDDGQSWGAECILWVDGKAQEPILHVELSGKGDDLNLKYKYIGS</sequence>
<accession>A0A2S8HWG5</accession>
<dbReference type="AlphaFoldDB" id="A0A2S8HWG5"/>
<evidence type="ECO:0000313" key="1">
    <source>
        <dbReference type="EMBL" id="PQP06906.1"/>
    </source>
</evidence>
<proteinExistence type="predicted"/>
<organism evidence="1 2">
    <name type="scientific">Burkholderia cepacia</name>
    <name type="common">Pseudomonas cepacia</name>
    <dbReference type="NCBI Taxonomy" id="292"/>
    <lineage>
        <taxon>Bacteria</taxon>
        <taxon>Pseudomonadati</taxon>
        <taxon>Pseudomonadota</taxon>
        <taxon>Betaproteobacteria</taxon>
        <taxon>Burkholderiales</taxon>
        <taxon>Burkholderiaceae</taxon>
        <taxon>Burkholderia</taxon>
        <taxon>Burkholderia cepacia complex</taxon>
    </lineage>
</organism>
<dbReference type="Proteomes" id="UP000238206">
    <property type="component" value="Unassembled WGS sequence"/>
</dbReference>
<dbReference type="EMBL" id="PUIQ01000136">
    <property type="protein sequence ID" value="PQP06906.1"/>
    <property type="molecule type" value="Genomic_DNA"/>
</dbReference>
<comment type="caution">
    <text evidence="1">The sequence shown here is derived from an EMBL/GenBank/DDBJ whole genome shotgun (WGS) entry which is preliminary data.</text>
</comment>
<protein>
    <submittedName>
        <fullName evidence="1">Uncharacterized protein</fullName>
    </submittedName>
</protein>
<gene>
    <name evidence="1" type="ORF">C5615_38285</name>
</gene>
<evidence type="ECO:0000313" key="2">
    <source>
        <dbReference type="Proteomes" id="UP000238206"/>
    </source>
</evidence>
<reference evidence="1 2" key="1">
    <citation type="submission" date="2018-02" db="EMBL/GenBank/DDBJ databases">
        <title>Draft genome sequencing of Burkholderia cepacia Y14-15.</title>
        <authorList>
            <person name="Zheng B.-X."/>
        </authorList>
    </citation>
    <scope>NUCLEOTIDE SEQUENCE [LARGE SCALE GENOMIC DNA]</scope>
    <source>
        <strain evidence="1 2">Y14-15</strain>
    </source>
</reference>
<name>A0A2S8HWG5_BURCE</name>
<dbReference type="RefSeq" id="WP_105393973.1">
    <property type="nucleotide sequence ID" value="NZ_PUIQ01000136.1"/>
</dbReference>